<proteinExistence type="predicted"/>
<sequence>MNTNAMPNEIPTVCEPARDAGLPFNIDVDWDDAIASRLAPTGIHCKSRVCAQSLVTPVGPKAVEVLILI</sequence>
<dbReference type="RefSeq" id="WP_017337240.1">
    <property type="nucleotide sequence ID" value="NZ_CP010945.1"/>
</dbReference>
<dbReference type="AlphaFoldDB" id="A0A0K1QPV0"/>
<evidence type="ECO:0000313" key="1">
    <source>
        <dbReference type="EMBL" id="AKV07500.1"/>
    </source>
</evidence>
<gene>
    <name evidence="1" type="ORF">B723_14150</name>
</gene>
<accession>A0A0K1QPV0</accession>
<dbReference type="Proteomes" id="UP000017175">
    <property type="component" value="Chromosome"/>
</dbReference>
<organism evidence="1 2">
    <name type="scientific">Pseudomonas fluorescens NCIMB 11764</name>
    <dbReference type="NCBI Taxonomy" id="1221522"/>
    <lineage>
        <taxon>Bacteria</taxon>
        <taxon>Pseudomonadati</taxon>
        <taxon>Pseudomonadota</taxon>
        <taxon>Gammaproteobacteria</taxon>
        <taxon>Pseudomonadales</taxon>
        <taxon>Pseudomonadaceae</taxon>
        <taxon>Pseudomonas</taxon>
    </lineage>
</organism>
<dbReference type="OrthoDB" id="7027255at2"/>
<name>A0A0K1QPV0_PSEFL</name>
<evidence type="ECO:0000313" key="2">
    <source>
        <dbReference type="Proteomes" id="UP000017175"/>
    </source>
</evidence>
<reference evidence="1 2" key="1">
    <citation type="journal article" date="2012" name="J. Bacteriol.">
        <title>Draft genome sequence of the cyanide-utilizing bacterium Pseudomonas fluorescens strain NCIMB 11764.</title>
        <authorList>
            <person name="Vilo C.A."/>
            <person name="Benedik M.J."/>
            <person name="Kunz D.A."/>
            <person name="Dong Q."/>
        </authorList>
    </citation>
    <scope>NUCLEOTIDE SEQUENCE [LARGE SCALE GENOMIC DNA]</scope>
    <source>
        <strain evidence="1 2">NCIMB 11764</strain>
    </source>
</reference>
<dbReference type="EMBL" id="CP010945">
    <property type="protein sequence ID" value="AKV07500.1"/>
    <property type="molecule type" value="Genomic_DNA"/>
</dbReference>
<protein>
    <submittedName>
        <fullName evidence="1">Uncharacterized protein</fullName>
    </submittedName>
</protein>